<gene>
    <name evidence="3" type="ORF">DFR34_10644</name>
</gene>
<dbReference type="OrthoDB" id="932587at2"/>
<sequence length="326" mass="37355">MAIDHDSSYKFLFSTPELVRDLIIGFVPDEWLHSLDYSTLEKVPGSYVTEDFRHRADDIVWRVKVGGEWVYLYLLIEFQSSVDKYMALRMMVYQGLLYQDLIKRGEVLTDGRLPPILPIVLYNGSQRWTSPTDVFDLIPPTPGLVEQFKPKAKYLLIDENAYSDSELASVKNLVAAVFRIEHPATPEKISGLLSLLNDWLTDRPDLRRMFALWIRATLMRKVEYRIVLPEIDDLQELNIMLAERLEEWALGYEAQGVQKGILQGIQQGMQQGEALLLQRQLTRRFGTLPAAQLTRIAAATPAQLETWGDRVLDASSLDEVFGDTRH</sequence>
<dbReference type="PANTHER" id="PTHR34611:SF2">
    <property type="entry name" value="INACTIVE RECOMBINATION-PROMOTING NUCLEASE-LIKE PROTEIN RPNE-RELATED"/>
    <property type="match status" value="1"/>
</dbReference>
<dbReference type="EMBL" id="QJKI01000006">
    <property type="protein sequence ID" value="PXX79408.1"/>
    <property type="molecule type" value="Genomic_DNA"/>
</dbReference>
<evidence type="ECO:0000313" key="3">
    <source>
        <dbReference type="EMBL" id="PXX79408.1"/>
    </source>
</evidence>
<accession>A0A318KRJ4</accession>
<dbReference type="PANTHER" id="PTHR34611">
    <property type="match status" value="1"/>
</dbReference>
<dbReference type="InterPro" id="IPR006842">
    <property type="entry name" value="Transposase_31"/>
</dbReference>
<protein>
    <submittedName>
        <fullName evidence="3">Uncharacterized protein DUF4351</fullName>
    </submittedName>
</protein>
<dbReference type="InterPro" id="IPR025587">
    <property type="entry name" value="DUF4351"/>
</dbReference>
<feature type="domain" description="Transposase (putative) YhgA-like" evidence="1">
    <location>
        <begin position="4"/>
        <end position="185"/>
    </location>
</feature>
<dbReference type="InterPro" id="IPR051699">
    <property type="entry name" value="Rpn/YhgA-like_nuclease"/>
</dbReference>
<feature type="domain" description="DUF4351" evidence="2">
    <location>
        <begin position="266"/>
        <end position="319"/>
    </location>
</feature>
<dbReference type="Pfam" id="PF14261">
    <property type="entry name" value="DUF4351"/>
    <property type="match status" value="1"/>
</dbReference>
<dbReference type="RefSeq" id="WP_110390331.1">
    <property type="nucleotide sequence ID" value="NZ_QJKI01000006.1"/>
</dbReference>
<keyword evidence="4" id="KW-1185">Reference proteome</keyword>
<dbReference type="Pfam" id="PF04754">
    <property type="entry name" value="Transposase_31"/>
    <property type="match status" value="1"/>
</dbReference>
<organism evidence="3 4">
    <name type="scientific">Rivihabitans pingtungensis</name>
    <dbReference type="NCBI Taxonomy" id="1054498"/>
    <lineage>
        <taxon>Bacteria</taxon>
        <taxon>Pseudomonadati</taxon>
        <taxon>Pseudomonadota</taxon>
        <taxon>Betaproteobacteria</taxon>
        <taxon>Neisseriales</taxon>
        <taxon>Aquaspirillaceae</taxon>
        <taxon>Rivihabitans</taxon>
    </lineage>
</organism>
<comment type="caution">
    <text evidence="3">The sequence shown here is derived from an EMBL/GenBank/DDBJ whole genome shotgun (WGS) entry which is preliminary data.</text>
</comment>
<proteinExistence type="predicted"/>
<evidence type="ECO:0000259" key="1">
    <source>
        <dbReference type="Pfam" id="PF04754"/>
    </source>
</evidence>
<name>A0A318KRJ4_9NEIS</name>
<dbReference type="Proteomes" id="UP000247555">
    <property type="component" value="Unassembled WGS sequence"/>
</dbReference>
<dbReference type="AlphaFoldDB" id="A0A318KRJ4"/>
<evidence type="ECO:0000313" key="4">
    <source>
        <dbReference type="Proteomes" id="UP000247555"/>
    </source>
</evidence>
<evidence type="ECO:0000259" key="2">
    <source>
        <dbReference type="Pfam" id="PF14261"/>
    </source>
</evidence>
<reference evidence="3 4" key="1">
    <citation type="submission" date="2018-05" db="EMBL/GenBank/DDBJ databases">
        <title>Genomic Encyclopedia of Type Strains, Phase IV (KMG-IV): sequencing the most valuable type-strain genomes for metagenomic binning, comparative biology and taxonomic classification.</title>
        <authorList>
            <person name="Goeker M."/>
        </authorList>
    </citation>
    <scope>NUCLEOTIDE SEQUENCE [LARGE SCALE GENOMIC DNA]</scope>
    <source>
        <strain evidence="3 4">DSM 29661</strain>
    </source>
</reference>